<protein>
    <submittedName>
        <fullName evidence="2">Uncharacterized protein</fullName>
    </submittedName>
</protein>
<dbReference type="RefSeq" id="WP_003533097.1">
    <property type="nucleotide sequence ID" value="NZ_BJNJ01000054.1"/>
</dbReference>
<gene>
    <name evidence="2" type="ORF">GHK53_08435</name>
</gene>
<accession>A0A222K961</accession>
<dbReference type="GeneID" id="89575658"/>
<organism evidence="2 3">
    <name type="scientific">Rhizobium meliloti</name>
    <name type="common">Ensifer meliloti</name>
    <name type="synonym">Sinorhizobium meliloti</name>
    <dbReference type="NCBI Taxonomy" id="382"/>
    <lineage>
        <taxon>Bacteria</taxon>
        <taxon>Pseudomonadati</taxon>
        <taxon>Pseudomonadota</taxon>
        <taxon>Alphaproteobacteria</taxon>
        <taxon>Hyphomicrobiales</taxon>
        <taxon>Rhizobiaceae</taxon>
        <taxon>Sinorhizobium/Ensifer group</taxon>
        <taxon>Sinorhizobium</taxon>
    </lineage>
</organism>
<name>A0A222K961_RHIML</name>
<reference evidence="2 3" key="1">
    <citation type="journal article" date="2013" name="Genome Biol.">
        <title>Comparative genomics of the core and accessory genomes of 48 Sinorhizobium strains comprising five genospecies.</title>
        <authorList>
            <person name="Sugawara M."/>
            <person name="Epstein B."/>
            <person name="Badgley B.D."/>
            <person name="Unno T."/>
            <person name="Xu L."/>
            <person name="Reese J."/>
            <person name="Gyaneshwar P."/>
            <person name="Denny R."/>
            <person name="Mudge J."/>
            <person name="Bharti A.K."/>
            <person name="Farmer A.D."/>
            <person name="May G.D."/>
            <person name="Woodward J.E."/>
            <person name="Medigue C."/>
            <person name="Vallenet D."/>
            <person name="Lajus A."/>
            <person name="Rouy Z."/>
            <person name="Martinez-Vaz B."/>
            <person name="Tiffin P."/>
            <person name="Young N.D."/>
            <person name="Sadowsky M.J."/>
        </authorList>
    </citation>
    <scope>NUCLEOTIDE SEQUENCE [LARGE SCALE GENOMIC DNA]</scope>
    <source>
        <strain evidence="2 3">N6B1</strain>
    </source>
</reference>
<dbReference type="Proteomes" id="UP000429484">
    <property type="component" value="Unassembled WGS sequence"/>
</dbReference>
<dbReference type="KEGG" id="smer:DU99_06980"/>
<dbReference type="AlphaFoldDB" id="A0A222K961"/>
<evidence type="ECO:0000313" key="3">
    <source>
        <dbReference type="Proteomes" id="UP000429484"/>
    </source>
</evidence>
<feature type="chain" id="PRO_5015074281" evidence="1">
    <location>
        <begin position="27"/>
        <end position="94"/>
    </location>
</feature>
<dbReference type="OMA" id="DRRCTCR"/>
<dbReference type="EMBL" id="WISR01000090">
    <property type="protein sequence ID" value="MQW32830.1"/>
    <property type="molecule type" value="Genomic_DNA"/>
</dbReference>
<evidence type="ECO:0000313" key="2">
    <source>
        <dbReference type="EMBL" id="MQW32830.1"/>
    </source>
</evidence>
<comment type="caution">
    <text evidence="2">The sequence shown here is derived from an EMBL/GenBank/DDBJ whole genome shotgun (WGS) entry which is preliminary data.</text>
</comment>
<sequence length="94" mass="9876">MKCVRALRFLALSLAAVALVAGSVSASAPGGRCTCRHRDGAKYELGQTACIRIGDISYLARCEMNLNVTTWKRLQDGCPTAGLAVTIVPSAPIP</sequence>
<keyword evidence="1" id="KW-0732">Signal</keyword>
<proteinExistence type="predicted"/>
<evidence type="ECO:0000256" key="1">
    <source>
        <dbReference type="SAM" id="SignalP"/>
    </source>
</evidence>
<feature type="signal peptide" evidence="1">
    <location>
        <begin position="1"/>
        <end position="26"/>
    </location>
</feature>